<dbReference type="AlphaFoldDB" id="A0A2A6CVF1"/>
<protein>
    <submittedName>
        <fullName evidence="1">Uncharacterized protein</fullName>
    </submittedName>
</protein>
<reference evidence="2" key="1">
    <citation type="journal article" date="2008" name="Nat. Genet.">
        <title>The Pristionchus pacificus genome provides a unique perspective on nematode lifestyle and parasitism.</title>
        <authorList>
            <person name="Dieterich C."/>
            <person name="Clifton S.W."/>
            <person name="Schuster L.N."/>
            <person name="Chinwalla A."/>
            <person name="Delehaunty K."/>
            <person name="Dinkelacker I."/>
            <person name="Fulton L."/>
            <person name="Fulton R."/>
            <person name="Godfrey J."/>
            <person name="Minx P."/>
            <person name="Mitreva M."/>
            <person name="Roeseler W."/>
            <person name="Tian H."/>
            <person name="Witte H."/>
            <person name="Yang S.P."/>
            <person name="Wilson R.K."/>
            <person name="Sommer R.J."/>
        </authorList>
    </citation>
    <scope>NUCLEOTIDE SEQUENCE [LARGE SCALE GENOMIC DNA]</scope>
    <source>
        <strain evidence="2">PS312</strain>
    </source>
</reference>
<reference evidence="1" key="2">
    <citation type="submission" date="2022-06" db="UniProtKB">
        <authorList>
            <consortium name="EnsemblMetazoa"/>
        </authorList>
    </citation>
    <scope>IDENTIFICATION</scope>
    <source>
        <strain evidence="1">PS312</strain>
    </source>
</reference>
<evidence type="ECO:0000313" key="2">
    <source>
        <dbReference type="Proteomes" id="UP000005239"/>
    </source>
</evidence>
<keyword evidence="2" id="KW-1185">Reference proteome</keyword>
<name>A0A2A6CVF1_PRIPA</name>
<dbReference type="Proteomes" id="UP000005239">
    <property type="component" value="Unassembled WGS sequence"/>
</dbReference>
<accession>A0A8R1USS5</accession>
<accession>A0A2A6CVF1</accession>
<gene>
    <name evidence="1" type="primary">WBGene00274577</name>
</gene>
<proteinExistence type="predicted"/>
<dbReference type="EnsemblMetazoa" id="PPA36208.1">
    <property type="protein sequence ID" value="PPA36208.1"/>
    <property type="gene ID" value="WBGene00274577"/>
</dbReference>
<organism evidence="1 2">
    <name type="scientific">Pristionchus pacificus</name>
    <name type="common">Parasitic nematode worm</name>
    <dbReference type="NCBI Taxonomy" id="54126"/>
    <lineage>
        <taxon>Eukaryota</taxon>
        <taxon>Metazoa</taxon>
        <taxon>Ecdysozoa</taxon>
        <taxon>Nematoda</taxon>
        <taxon>Chromadorea</taxon>
        <taxon>Rhabditida</taxon>
        <taxon>Rhabditina</taxon>
        <taxon>Diplogasteromorpha</taxon>
        <taxon>Diplogasteroidea</taxon>
        <taxon>Neodiplogasteridae</taxon>
        <taxon>Pristionchus</taxon>
    </lineage>
</organism>
<sequence>MRLISKRWNNLGMAHLSARKQLPAIKLLTYEILECRPPRNSCKLLIAKPLDHYFGLMNWNSVYTTDEVQRVSTVNTQPETILKFLATHSVEHVVFGHISTYFWTDGKCKSALALSHLFDKVVDVAALNIVDCHKLHFFNLSDLQNFWGIKLGDLMKSAKCQFLYHTSQRNNEFVFDSIEVLRKVE</sequence>
<evidence type="ECO:0000313" key="1">
    <source>
        <dbReference type="EnsemblMetazoa" id="PPA36208.1"/>
    </source>
</evidence>